<feature type="transmembrane region" description="Helical" evidence="1">
    <location>
        <begin position="6"/>
        <end position="26"/>
    </location>
</feature>
<evidence type="ECO:0000256" key="1">
    <source>
        <dbReference type="SAM" id="Phobius"/>
    </source>
</evidence>
<evidence type="ECO:0000313" key="2">
    <source>
        <dbReference type="EMBL" id="CAG9321544.1"/>
    </source>
</evidence>
<reference evidence="2" key="1">
    <citation type="submission" date="2021-09" db="EMBL/GenBank/DDBJ databases">
        <authorList>
            <consortium name="AG Swart"/>
            <person name="Singh M."/>
            <person name="Singh A."/>
            <person name="Seah K."/>
            <person name="Emmerich C."/>
        </authorList>
    </citation>
    <scope>NUCLEOTIDE SEQUENCE</scope>
    <source>
        <strain evidence="2">ATCC30299</strain>
    </source>
</reference>
<keyword evidence="1" id="KW-0812">Transmembrane</keyword>
<accession>A0AAU9J6X0</accession>
<keyword evidence="1" id="KW-1133">Transmembrane helix</keyword>
<protein>
    <recommendedName>
        <fullName evidence="4">ATP synthase F0 subunit 8</fullName>
    </recommendedName>
</protein>
<evidence type="ECO:0000313" key="3">
    <source>
        <dbReference type="Proteomes" id="UP001162131"/>
    </source>
</evidence>
<keyword evidence="1" id="KW-0472">Membrane</keyword>
<name>A0AAU9J6X0_9CILI</name>
<sequence>MIELWVIILVLLGITSAIFLSIWVYLKFFKPKPLPELTAQLLYGSEMGDIELTSFSANPNAEPRYSTLNFSRK</sequence>
<dbReference type="AlphaFoldDB" id="A0AAU9J6X0"/>
<organism evidence="2 3">
    <name type="scientific">Blepharisma stoltei</name>
    <dbReference type="NCBI Taxonomy" id="1481888"/>
    <lineage>
        <taxon>Eukaryota</taxon>
        <taxon>Sar</taxon>
        <taxon>Alveolata</taxon>
        <taxon>Ciliophora</taxon>
        <taxon>Postciliodesmatophora</taxon>
        <taxon>Heterotrichea</taxon>
        <taxon>Heterotrichida</taxon>
        <taxon>Blepharismidae</taxon>
        <taxon>Blepharisma</taxon>
    </lineage>
</organism>
<proteinExistence type="predicted"/>
<gene>
    <name evidence="2" type="ORF">BSTOLATCC_MIC28823</name>
</gene>
<dbReference type="Proteomes" id="UP001162131">
    <property type="component" value="Unassembled WGS sequence"/>
</dbReference>
<dbReference type="EMBL" id="CAJZBQ010000028">
    <property type="protein sequence ID" value="CAG9321544.1"/>
    <property type="molecule type" value="Genomic_DNA"/>
</dbReference>
<evidence type="ECO:0008006" key="4">
    <source>
        <dbReference type="Google" id="ProtNLM"/>
    </source>
</evidence>
<keyword evidence="3" id="KW-1185">Reference proteome</keyword>
<comment type="caution">
    <text evidence="2">The sequence shown here is derived from an EMBL/GenBank/DDBJ whole genome shotgun (WGS) entry which is preliminary data.</text>
</comment>